<dbReference type="GO" id="GO:0003785">
    <property type="term" value="F:actin monomer binding"/>
    <property type="evidence" value="ECO:0007669"/>
    <property type="project" value="TreeGrafter"/>
</dbReference>
<gene>
    <name evidence="10" type="ORF">A3770_03p27160</name>
</gene>
<evidence type="ECO:0000256" key="3">
    <source>
        <dbReference type="ARBA" id="ARBA00022490"/>
    </source>
</evidence>
<evidence type="ECO:0000259" key="9">
    <source>
        <dbReference type="PROSITE" id="PS51263"/>
    </source>
</evidence>
<comment type="subcellular location">
    <subcellularLocation>
        <location evidence="1">Cytoplasm</location>
        <location evidence="1">Cytoskeleton</location>
    </subcellularLocation>
</comment>
<dbReference type="SUPFAM" id="SSF55753">
    <property type="entry name" value="Actin depolymerizing proteins"/>
    <property type="match status" value="1"/>
</dbReference>
<dbReference type="InterPro" id="IPR029006">
    <property type="entry name" value="ADF-H/Gelsolin-like_dom_sf"/>
</dbReference>
<evidence type="ECO:0000256" key="1">
    <source>
        <dbReference type="ARBA" id="ARBA00004245"/>
    </source>
</evidence>
<dbReference type="AlphaFoldDB" id="A0A5B8MHU0"/>
<keyword evidence="5" id="KW-0009">Actin-binding</keyword>
<organism evidence="10 11">
    <name type="scientific">Chloropicon primus</name>
    <dbReference type="NCBI Taxonomy" id="1764295"/>
    <lineage>
        <taxon>Eukaryota</taxon>
        <taxon>Viridiplantae</taxon>
        <taxon>Chlorophyta</taxon>
        <taxon>Chloropicophyceae</taxon>
        <taxon>Chloropicales</taxon>
        <taxon>Chloropicaceae</taxon>
        <taxon>Chloropicon</taxon>
    </lineage>
</organism>
<protein>
    <submittedName>
        <fullName evidence="10">Putative twinfilin</fullName>
    </submittedName>
</protein>
<dbReference type="EMBL" id="CP031036">
    <property type="protein sequence ID" value="QDZ20198.1"/>
    <property type="molecule type" value="Genomic_DNA"/>
</dbReference>
<keyword evidence="6" id="KW-0206">Cytoskeleton</keyword>
<feature type="domain" description="ADF-H" evidence="9">
    <location>
        <begin position="5"/>
        <end position="146"/>
    </location>
</feature>
<evidence type="ECO:0000313" key="11">
    <source>
        <dbReference type="Proteomes" id="UP000316726"/>
    </source>
</evidence>
<dbReference type="GO" id="GO:0005884">
    <property type="term" value="C:actin filament"/>
    <property type="evidence" value="ECO:0007669"/>
    <property type="project" value="TreeGrafter"/>
</dbReference>
<comment type="subunit">
    <text evidence="7">Interacts with G-actin; ADP-actin form.</text>
</comment>
<evidence type="ECO:0000256" key="5">
    <source>
        <dbReference type="ARBA" id="ARBA00023203"/>
    </source>
</evidence>
<sequence>MVASASGIGPSEGLVGALASALASEEIMVAIVVAVNDEETELVARKVVQLDKLDSSSASSSALAKRVCSELEHDQAAYVLAKYASSDDLYLLVTHIPEACAVRKKMIYASTQGKLKLTVGLDNIARDVRTDSLEELEAELVQGTEDPLEEEASSAPPLTEEEAMLQRKNCSVHSKSNASYFEDRRALQQSTETKTTTCLAVDPAVASGAKDLGEGDVLRVVVSPESETLKPDGSDLPESAGTRTCFLIARRRHAAASPPLLLFLLCTGEATIRERMVFSIATQSLQDALRSAALDFESRAVDSAEEISEALGSADDGGSAEAKKASGFSRPKRPGRGKRGLVSKPAAA</sequence>
<dbReference type="PANTHER" id="PTHR13759:SF1">
    <property type="entry name" value="TWINFILIN"/>
    <property type="match status" value="1"/>
</dbReference>
<dbReference type="GO" id="GO:0051015">
    <property type="term" value="F:actin filament binding"/>
    <property type="evidence" value="ECO:0007669"/>
    <property type="project" value="TreeGrafter"/>
</dbReference>
<dbReference type="GO" id="GO:0051016">
    <property type="term" value="P:barbed-end actin filament capping"/>
    <property type="evidence" value="ECO:0007669"/>
    <property type="project" value="TreeGrafter"/>
</dbReference>
<proteinExistence type="inferred from homology"/>
<evidence type="ECO:0000313" key="10">
    <source>
        <dbReference type="EMBL" id="QDZ20198.1"/>
    </source>
</evidence>
<dbReference type="InterPro" id="IPR002108">
    <property type="entry name" value="ADF-H"/>
</dbReference>
<evidence type="ECO:0000256" key="7">
    <source>
        <dbReference type="ARBA" id="ARBA00038532"/>
    </source>
</evidence>
<keyword evidence="11" id="KW-1185">Reference proteome</keyword>
<evidence type="ECO:0000256" key="4">
    <source>
        <dbReference type="ARBA" id="ARBA00022737"/>
    </source>
</evidence>
<dbReference type="Proteomes" id="UP000316726">
    <property type="component" value="Chromosome 3"/>
</dbReference>
<reference evidence="10 11" key="1">
    <citation type="submission" date="2018-07" db="EMBL/GenBank/DDBJ databases">
        <title>The complete nuclear genome of the prasinophyte Chloropicon primus (CCMP1205).</title>
        <authorList>
            <person name="Pombert J.-F."/>
            <person name="Otis C."/>
            <person name="Turmel M."/>
            <person name="Lemieux C."/>
        </authorList>
    </citation>
    <scope>NUCLEOTIDE SEQUENCE [LARGE SCALE GENOMIC DNA]</scope>
    <source>
        <strain evidence="10 11">CCMP1205</strain>
    </source>
</reference>
<evidence type="ECO:0000256" key="2">
    <source>
        <dbReference type="ARBA" id="ARBA00009557"/>
    </source>
</evidence>
<evidence type="ECO:0000256" key="6">
    <source>
        <dbReference type="ARBA" id="ARBA00023212"/>
    </source>
</evidence>
<evidence type="ECO:0000256" key="8">
    <source>
        <dbReference type="SAM" id="MobiDB-lite"/>
    </source>
</evidence>
<accession>A0A5B8MHU0</accession>
<dbReference type="Pfam" id="PF00241">
    <property type="entry name" value="Cofilin_ADF"/>
    <property type="match status" value="1"/>
</dbReference>
<dbReference type="GO" id="GO:0030042">
    <property type="term" value="P:actin filament depolymerization"/>
    <property type="evidence" value="ECO:0007669"/>
    <property type="project" value="TreeGrafter"/>
</dbReference>
<dbReference type="GO" id="GO:0005737">
    <property type="term" value="C:cytoplasm"/>
    <property type="evidence" value="ECO:0007669"/>
    <property type="project" value="TreeGrafter"/>
</dbReference>
<dbReference type="InterPro" id="IPR028458">
    <property type="entry name" value="Twinfilin"/>
</dbReference>
<dbReference type="Gene3D" id="3.40.20.10">
    <property type="entry name" value="Severin"/>
    <property type="match status" value="1"/>
</dbReference>
<dbReference type="PROSITE" id="PS51263">
    <property type="entry name" value="ADF_H"/>
    <property type="match status" value="1"/>
</dbReference>
<name>A0A5B8MHU0_9CHLO</name>
<dbReference type="PANTHER" id="PTHR13759">
    <property type="entry name" value="TWINFILIN"/>
    <property type="match status" value="1"/>
</dbReference>
<dbReference type="OrthoDB" id="10006997at2759"/>
<comment type="similarity">
    <text evidence="2">Belongs to the actin-binding proteins ADF family. Twinfilin subfamily.</text>
</comment>
<keyword evidence="4" id="KW-0677">Repeat</keyword>
<keyword evidence="3" id="KW-0963">Cytoplasm</keyword>
<feature type="region of interest" description="Disordered" evidence="8">
    <location>
        <begin position="307"/>
        <end position="348"/>
    </location>
</feature>
<feature type="compositionally biased region" description="Basic residues" evidence="8">
    <location>
        <begin position="330"/>
        <end position="341"/>
    </location>
</feature>
<dbReference type="STRING" id="1764295.A0A5B8MHU0"/>